<evidence type="ECO:0000256" key="1">
    <source>
        <dbReference type="ARBA" id="ARBA00022460"/>
    </source>
</evidence>
<keyword evidence="3" id="KW-0732">Signal</keyword>
<reference evidence="4" key="1">
    <citation type="submission" date="2023-03" db="EMBL/GenBank/DDBJ databases">
        <title>Chromosome-level genomes of two armyworms, Mythimna separata and Mythimna loreyi, provide insights into the biosynthesis and reception of sex pheromones.</title>
        <authorList>
            <person name="Zhao H."/>
        </authorList>
    </citation>
    <scope>NUCLEOTIDE SEQUENCE</scope>
    <source>
        <strain evidence="4">BeijingLab</strain>
        <tissue evidence="4">Pupa</tissue>
    </source>
</reference>
<dbReference type="Pfam" id="PF11018">
    <property type="entry name" value="Cuticle_3"/>
    <property type="match status" value="1"/>
</dbReference>
<keyword evidence="5" id="KW-1185">Reference proteome</keyword>
<name>A0AAD7YIF7_MYTSE</name>
<sequence length="139" mass="14428">MFLKLLVVVCLAAAANAGLVSPYAYGGWNPYSNYPAQPAVATQHSNILRSPFNLGQVSTYSKAIDTPFSSVRKSDVRVSNPGVAYSPGYSTFASPLVSHVGVAPVAKVATAGLLGVAYSAAPTVSHMTYTNGLGLAYGW</sequence>
<proteinExistence type="predicted"/>
<comment type="caution">
    <text evidence="4">The sequence shown here is derived from an EMBL/GenBank/DDBJ whole genome shotgun (WGS) entry which is preliminary data.</text>
</comment>
<evidence type="ECO:0000313" key="5">
    <source>
        <dbReference type="Proteomes" id="UP001231518"/>
    </source>
</evidence>
<dbReference type="AlphaFoldDB" id="A0AAD7YIF7"/>
<organism evidence="4 5">
    <name type="scientific">Mythimna separata</name>
    <name type="common">Oriental armyworm</name>
    <name type="synonym">Pseudaletia separata</name>
    <dbReference type="NCBI Taxonomy" id="271217"/>
    <lineage>
        <taxon>Eukaryota</taxon>
        <taxon>Metazoa</taxon>
        <taxon>Ecdysozoa</taxon>
        <taxon>Arthropoda</taxon>
        <taxon>Hexapoda</taxon>
        <taxon>Insecta</taxon>
        <taxon>Pterygota</taxon>
        <taxon>Neoptera</taxon>
        <taxon>Endopterygota</taxon>
        <taxon>Lepidoptera</taxon>
        <taxon>Glossata</taxon>
        <taxon>Ditrysia</taxon>
        <taxon>Noctuoidea</taxon>
        <taxon>Noctuidae</taxon>
        <taxon>Noctuinae</taxon>
        <taxon>Hadenini</taxon>
        <taxon>Mythimna</taxon>
    </lineage>
</organism>
<gene>
    <name evidence="4" type="ORF">PYW07_003281</name>
</gene>
<evidence type="ECO:0000256" key="3">
    <source>
        <dbReference type="SAM" id="SignalP"/>
    </source>
</evidence>
<evidence type="ECO:0000313" key="4">
    <source>
        <dbReference type="EMBL" id="KAJ8716654.1"/>
    </source>
</evidence>
<feature type="signal peptide" evidence="3">
    <location>
        <begin position="1"/>
        <end position="17"/>
    </location>
</feature>
<dbReference type="GO" id="GO:0042302">
    <property type="term" value="F:structural constituent of cuticle"/>
    <property type="evidence" value="ECO:0007669"/>
    <property type="project" value="UniProtKB-KW"/>
</dbReference>
<dbReference type="EMBL" id="JARGEI010000017">
    <property type="protein sequence ID" value="KAJ8716654.1"/>
    <property type="molecule type" value="Genomic_DNA"/>
</dbReference>
<protein>
    <submittedName>
        <fullName evidence="4">Uncharacterized protein</fullName>
    </submittedName>
</protein>
<keyword evidence="2" id="KW-0677">Repeat</keyword>
<accession>A0AAD7YIF7</accession>
<dbReference type="Proteomes" id="UP001231518">
    <property type="component" value="Chromosome 14"/>
</dbReference>
<dbReference type="PANTHER" id="PTHR39068">
    <property type="entry name" value="LARVAL/PUPAL CUTICLE PROTEIN H1C-LIKE PROTEIN-RELATED"/>
    <property type="match status" value="1"/>
</dbReference>
<keyword evidence="1" id="KW-0193">Cuticle</keyword>
<feature type="chain" id="PRO_5041929493" evidence="3">
    <location>
        <begin position="18"/>
        <end position="139"/>
    </location>
</feature>
<dbReference type="InterPro" id="IPR022727">
    <property type="entry name" value="Cuticle_C1"/>
</dbReference>
<evidence type="ECO:0000256" key="2">
    <source>
        <dbReference type="ARBA" id="ARBA00022737"/>
    </source>
</evidence>